<protein>
    <recommendedName>
        <fullName evidence="4">DUF3592 domain-containing protein</fullName>
    </recommendedName>
</protein>
<evidence type="ECO:0008006" key="4">
    <source>
        <dbReference type="Google" id="ProtNLM"/>
    </source>
</evidence>
<dbReference type="RefSeq" id="WP_181584645.1">
    <property type="nucleotide sequence ID" value="NZ_CP059399.1"/>
</dbReference>
<sequence length="188" mass="20516">MWWGVLRVSGAICVGPLIAAHGGQFALILGWGIVVCTVLYEGTTWQRGTPRWTAVAATTLVFGTLVPGSTAVPIAYLKAVGETTSGVVVDRYCHRIRGQSSDCWIRLAGPDGNRLGGRMEETAKRHAVGDRIVVTHDPLGIVGPKPADDVRYELPMFLLFPGIALFVGFTILFRKRRNPLTEVRGFRE</sequence>
<evidence type="ECO:0000256" key="1">
    <source>
        <dbReference type="SAM" id="Phobius"/>
    </source>
</evidence>
<keyword evidence="1" id="KW-0472">Membrane</keyword>
<feature type="transmembrane region" description="Helical" evidence="1">
    <location>
        <begin position="154"/>
        <end position="173"/>
    </location>
</feature>
<keyword evidence="1" id="KW-1133">Transmembrane helix</keyword>
<keyword evidence="3" id="KW-1185">Reference proteome</keyword>
<feature type="transmembrane region" description="Helical" evidence="1">
    <location>
        <begin position="52"/>
        <end position="76"/>
    </location>
</feature>
<organism evidence="2 3">
    <name type="scientific">Nocardia huaxiensis</name>
    <dbReference type="NCBI Taxonomy" id="2755382"/>
    <lineage>
        <taxon>Bacteria</taxon>
        <taxon>Bacillati</taxon>
        <taxon>Actinomycetota</taxon>
        <taxon>Actinomycetes</taxon>
        <taxon>Mycobacteriales</taxon>
        <taxon>Nocardiaceae</taxon>
        <taxon>Nocardia</taxon>
    </lineage>
</organism>
<feature type="transmembrane region" description="Helical" evidence="1">
    <location>
        <begin position="20"/>
        <end position="40"/>
    </location>
</feature>
<dbReference type="AlphaFoldDB" id="A0A7D6VCX5"/>
<evidence type="ECO:0000313" key="3">
    <source>
        <dbReference type="Proteomes" id="UP000515512"/>
    </source>
</evidence>
<dbReference type="KEGG" id="nhu:H0264_15735"/>
<name>A0A7D6VCX5_9NOCA</name>
<keyword evidence="1" id="KW-0812">Transmembrane</keyword>
<dbReference type="EMBL" id="CP059399">
    <property type="protein sequence ID" value="QLY33481.1"/>
    <property type="molecule type" value="Genomic_DNA"/>
</dbReference>
<evidence type="ECO:0000313" key="2">
    <source>
        <dbReference type="EMBL" id="QLY33481.1"/>
    </source>
</evidence>
<dbReference type="Proteomes" id="UP000515512">
    <property type="component" value="Chromosome"/>
</dbReference>
<accession>A0A7D6VCX5</accession>
<reference evidence="2 3" key="1">
    <citation type="submission" date="2020-07" db="EMBL/GenBank/DDBJ databases">
        <authorList>
            <person name="Zhuang K."/>
            <person name="Ran Y."/>
        </authorList>
    </citation>
    <scope>NUCLEOTIDE SEQUENCE [LARGE SCALE GENOMIC DNA]</scope>
    <source>
        <strain evidence="2 3">WCH-YHL-001</strain>
    </source>
</reference>
<gene>
    <name evidence="2" type="ORF">H0264_15735</name>
</gene>
<proteinExistence type="predicted"/>